<evidence type="ECO:0000256" key="3">
    <source>
        <dbReference type="ARBA" id="ARBA00023157"/>
    </source>
</evidence>
<evidence type="ECO:0000256" key="1">
    <source>
        <dbReference type="ARBA" id="ARBA00022729"/>
    </source>
</evidence>
<feature type="compositionally biased region" description="Polar residues" evidence="5">
    <location>
        <begin position="445"/>
        <end position="462"/>
    </location>
</feature>
<keyword evidence="3" id="KW-1015">Disulfide bond</keyword>
<dbReference type="SMART" id="SM00408">
    <property type="entry name" value="IGc2"/>
    <property type="match status" value="2"/>
</dbReference>
<dbReference type="InterPro" id="IPR051170">
    <property type="entry name" value="Neural/epithelial_adhesion"/>
</dbReference>
<evidence type="ECO:0000313" key="9">
    <source>
        <dbReference type="WBParaSite" id="TREG1_41990.2"/>
    </source>
</evidence>
<dbReference type="Gene3D" id="2.60.40.10">
    <property type="entry name" value="Immunoglobulins"/>
    <property type="match status" value="2"/>
</dbReference>
<evidence type="ECO:0000256" key="4">
    <source>
        <dbReference type="ARBA" id="ARBA00023319"/>
    </source>
</evidence>
<dbReference type="AlphaFoldDB" id="A0AA85JTJ5"/>
<evidence type="ECO:0000313" key="8">
    <source>
        <dbReference type="Proteomes" id="UP000050795"/>
    </source>
</evidence>
<evidence type="ECO:0000256" key="6">
    <source>
        <dbReference type="SAM" id="SignalP"/>
    </source>
</evidence>
<dbReference type="Pfam" id="PF13927">
    <property type="entry name" value="Ig_3"/>
    <property type="match status" value="1"/>
</dbReference>
<dbReference type="PROSITE" id="PS50835">
    <property type="entry name" value="IG_LIKE"/>
    <property type="match status" value="1"/>
</dbReference>
<dbReference type="PANTHER" id="PTHR12231">
    <property type="entry name" value="CTX-RELATED TYPE I TRANSMEMBRANE PROTEIN"/>
    <property type="match status" value="1"/>
</dbReference>
<sequence>MPTLLYIFLRLSHILLFICLTDIICLDILKKGENNSVILPTNHTVNSLLNKNGSTKVKSLRKIRTQNNAKSKFLYRRSDLIDSDKNDIIKMKAVLNHTALLPCRPDKKLLSENGIDENTKGTLLWKRTKTNDYLIHNNRRLHPDTRYILDMSSFDQTILDLRIDRVQRTDEGEYVCLYSNGQTVYKQRVYLNILVPPVISENSSSSTRVIAHEGEAVVLQCKAWGVPEPIITWYLTPKEGRQYRIYEATDKRFTIKPNQLIISNITRDLHGTYKCLAQNGLEQNAWRVIDIDVRYPPTIEMANLKLGQLLRGTTMVRAVIAGNPINLFYWEFEGRPIHGPNSNCLIPLPNEKYCILIGTYSSPSTTWDNPFGGSYEHHTPSLLTNYQGSYEKMSEKLNKRATYLTQDRLQPSSFSSMPSSSLGQSDYSSISATSGINHQKPPVCSSCSKYKSTKDSTTNSPNTRMMHPFNDYAYFRNFSHTTIKFSLSTFHLFVLNIFTLIICKYLL</sequence>
<dbReference type="SUPFAM" id="SSF48726">
    <property type="entry name" value="Immunoglobulin"/>
    <property type="match status" value="2"/>
</dbReference>
<dbReference type="PANTHER" id="PTHR12231:SF253">
    <property type="entry name" value="DPR-INTERACTING PROTEIN ETA, ISOFORM B-RELATED"/>
    <property type="match status" value="1"/>
</dbReference>
<protein>
    <recommendedName>
        <fullName evidence="7">Ig-like domain-containing protein</fullName>
    </recommendedName>
</protein>
<reference evidence="8" key="1">
    <citation type="submission" date="2022-06" db="EMBL/GenBank/DDBJ databases">
        <authorList>
            <person name="Berger JAMES D."/>
            <person name="Berger JAMES D."/>
        </authorList>
    </citation>
    <scope>NUCLEOTIDE SEQUENCE [LARGE SCALE GENOMIC DNA]</scope>
</reference>
<evidence type="ECO:0000256" key="5">
    <source>
        <dbReference type="SAM" id="MobiDB-lite"/>
    </source>
</evidence>
<keyword evidence="8" id="KW-1185">Reference proteome</keyword>
<name>A0AA85JTJ5_TRIRE</name>
<keyword evidence="4" id="KW-0393">Immunoglobulin domain</keyword>
<keyword evidence="1 6" id="KW-0732">Signal</keyword>
<accession>A0AA85JTJ5</accession>
<dbReference type="InterPro" id="IPR036179">
    <property type="entry name" value="Ig-like_dom_sf"/>
</dbReference>
<dbReference type="WBParaSite" id="TREG1_41990.2">
    <property type="protein sequence ID" value="TREG1_41990.2"/>
    <property type="gene ID" value="TREG1_41990"/>
</dbReference>
<feature type="region of interest" description="Disordered" evidence="5">
    <location>
        <begin position="433"/>
        <end position="462"/>
    </location>
</feature>
<proteinExistence type="predicted"/>
<dbReference type="InterPro" id="IPR003599">
    <property type="entry name" value="Ig_sub"/>
</dbReference>
<dbReference type="InterPro" id="IPR013783">
    <property type="entry name" value="Ig-like_fold"/>
</dbReference>
<dbReference type="InterPro" id="IPR003598">
    <property type="entry name" value="Ig_sub2"/>
</dbReference>
<dbReference type="GO" id="GO:0043005">
    <property type="term" value="C:neuron projection"/>
    <property type="evidence" value="ECO:0007669"/>
    <property type="project" value="TreeGrafter"/>
</dbReference>
<organism evidence="8 9">
    <name type="scientific">Trichobilharzia regenti</name>
    <name type="common">Nasal bird schistosome</name>
    <dbReference type="NCBI Taxonomy" id="157069"/>
    <lineage>
        <taxon>Eukaryota</taxon>
        <taxon>Metazoa</taxon>
        <taxon>Spiralia</taxon>
        <taxon>Lophotrochozoa</taxon>
        <taxon>Platyhelminthes</taxon>
        <taxon>Trematoda</taxon>
        <taxon>Digenea</taxon>
        <taxon>Strigeidida</taxon>
        <taxon>Schistosomatoidea</taxon>
        <taxon>Schistosomatidae</taxon>
        <taxon>Trichobilharzia</taxon>
    </lineage>
</organism>
<dbReference type="SMART" id="SM00409">
    <property type="entry name" value="IG"/>
    <property type="match status" value="2"/>
</dbReference>
<evidence type="ECO:0000259" key="7">
    <source>
        <dbReference type="PROSITE" id="PS50835"/>
    </source>
</evidence>
<dbReference type="Proteomes" id="UP000050795">
    <property type="component" value="Unassembled WGS sequence"/>
</dbReference>
<feature type="domain" description="Ig-like" evidence="7">
    <location>
        <begin position="197"/>
        <end position="280"/>
    </location>
</feature>
<evidence type="ECO:0000256" key="2">
    <source>
        <dbReference type="ARBA" id="ARBA00022737"/>
    </source>
</evidence>
<dbReference type="InterPro" id="IPR007110">
    <property type="entry name" value="Ig-like_dom"/>
</dbReference>
<keyword evidence="2" id="KW-0677">Repeat</keyword>
<feature type="signal peptide" evidence="6">
    <location>
        <begin position="1"/>
        <end position="25"/>
    </location>
</feature>
<reference evidence="9" key="2">
    <citation type="submission" date="2023-11" db="UniProtKB">
        <authorList>
            <consortium name="WormBaseParasite"/>
        </authorList>
    </citation>
    <scope>IDENTIFICATION</scope>
</reference>
<feature type="chain" id="PRO_5041700529" description="Ig-like domain-containing protein" evidence="6">
    <location>
        <begin position="26"/>
        <end position="507"/>
    </location>
</feature>